<dbReference type="OrthoDB" id="5362160at2"/>
<dbReference type="AlphaFoldDB" id="A0A1P8KN02"/>
<keyword evidence="3" id="KW-1185">Reference proteome</keyword>
<proteinExistence type="predicted"/>
<reference evidence="2 3" key="1">
    <citation type="submission" date="2017-01" db="EMBL/GenBank/DDBJ databases">
        <title>Genome sequencing of Arcobacter sp. LPB0137.</title>
        <authorList>
            <person name="Lee G.-W."/>
            <person name="Yi H."/>
        </authorList>
    </citation>
    <scope>NUCLEOTIDE SEQUENCE [LARGE SCALE GENOMIC DNA]</scope>
    <source>
        <strain evidence="2 3">LPB0137</strain>
    </source>
</reference>
<dbReference type="Proteomes" id="UP000186074">
    <property type="component" value="Chromosome"/>
</dbReference>
<dbReference type="EMBL" id="CP019070">
    <property type="protein sequence ID" value="APW65931.1"/>
    <property type="molecule type" value="Genomic_DNA"/>
</dbReference>
<protein>
    <submittedName>
        <fullName evidence="2">Uncharacterized protein</fullName>
    </submittedName>
</protein>
<organism evidence="2 3">
    <name type="scientific">Poseidonibacter parvus</name>
    <dbReference type="NCBI Taxonomy" id="1850254"/>
    <lineage>
        <taxon>Bacteria</taxon>
        <taxon>Pseudomonadati</taxon>
        <taxon>Campylobacterota</taxon>
        <taxon>Epsilonproteobacteria</taxon>
        <taxon>Campylobacterales</taxon>
        <taxon>Arcobacteraceae</taxon>
        <taxon>Poseidonibacter</taxon>
    </lineage>
</organism>
<feature type="region of interest" description="Disordered" evidence="1">
    <location>
        <begin position="101"/>
        <end position="121"/>
    </location>
</feature>
<sequence length="121" mass="14912">MIKEIHVKQIRIRYIRVLEKFFTRTVSLLKLENFDHELFKKRTLKNYEEMQKAEEIELYSSYMTDVKNFIEKTMQFVNEHSKTFENERAILLKDANLLQKEKKSQSYSKDKHKHKKFNDEY</sequence>
<evidence type="ECO:0000313" key="2">
    <source>
        <dbReference type="EMBL" id="APW65931.1"/>
    </source>
</evidence>
<accession>A0A1P8KN02</accession>
<evidence type="ECO:0000313" key="3">
    <source>
        <dbReference type="Proteomes" id="UP000186074"/>
    </source>
</evidence>
<dbReference type="STRING" id="1850254.LPB137_08705"/>
<name>A0A1P8KN02_9BACT</name>
<gene>
    <name evidence="2" type="ORF">LPB137_08705</name>
</gene>
<dbReference type="KEGG" id="alp:LPB137_08705"/>
<evidence type="ECO:0000256" key="1">
    <source>
        <dbReference type="SAM" id="MobiDB-lite"/>
    </source>
</evidence>
<feature type="compositionally biased region" description="Basic residues" evidence="1">
    <location>
        <begin position="110"/>
        <end position="121"/>
    </location>
</feature>